<evidence type="ECO:0000256" key="2">
    <source>
        <dbReference type="ARBA" id="ARBA00022670"/>
    </source>
</evidence>
<dbReference type="PRINTS" id="PR00723">
    <property type="entry name" value="SUBTILISIN"/>
</dbReference>
<dbReference type="NCBIfam" id="TIGR04183">
    <property type="entry name" value="Por_Secre_tail"/>
    <property type="match status" value="1"/>
</dbReference>
<dbReference type="InterPro" id="IPR026444">
    <property type="entry name" value="Secre_tail"/>
</dbReference>
<keyword evidence="4 5" id="KW-0720">Serine protease</keyword>
<evidence type="ECO:0000256" key="1">
    <source>
        <dbReference type="ARBA" id="ARBA00011073"/>
    </source>
</evidence>
<feature type="signal peptide" evidence="6">
    <location>
        <begin position="1"/>
        <end position="19"/>
    </location>
</feature>
<dbReference type="OrthoDB" id="9792152at2"/>
<evidence type="ECO:0000256" key="4">
    <source>
        <dbReference type="ARBA" id="ARBA00022825"/>
    </source>
</evidence>
<evidence type="ECO:0000313" key="9">
    <source>
        <dbReference type="Proteomes" id="UP000321533"/>
    </source>
</evidence>
<dbReference type="InterPro" id="IPR050131">
    <property type="entry name" value="Peptidase_S8_subtilisin-like"/>
</dbReference>
<evidence type="ECO:0000256" key="5">
    <source>
        <dbReference type="PROSITE-ProRule" id="PRU01240"/>
    </source>
</evidence>
<dbReference type="Pfam" id="PF00082">
    <property type="entry name" value="Peptidase_S8"/>
    <property type="match status" value="1"/>
</dbReference>
<keyword evidence="9" id="KW-1185">Reference proteome</keyword>
<protein>
    <submittedName>
        <fullName evidence="8">S8 family serine peptidase</fullName>
    </submittedName>
</protein>
<dbReference type="PANTHER" id="PTHR43806:SF67">
    <property type="entry name" value="EGF-LIKE DOMAIN-CONTAINING PROTEIN"/>
    <property type="match status" value="1"/>
</dbReference>
<gene>
    <name evidence="8" type="ORF">FRZ67_21595</name>
</gene>
<organism evidence="8 9">
    <name type="scientific">Panacibacter ginsenosidivorans</name>
    <dbReference type="NCBI Taxonomy" id="1813871"/>
    <lineage>
        <taxon>Bacteria</taxon>
        <taxon>Pseudomonadati</taxon>
        <taxon>Bacteroidota</taxon>
        <taxon>Chitinophagia</taxon>
        <taxon>Chitinophagales</taxon>
        <taxon>Chitinophagaceae</taxon>
        <taxon>Panacibacter</taxon>
    </lineage>
</organism>
<dbReference type="InterPro" id="IPR000209">
    <property type="entry name" value="Peptidase_S8/S53_dom"/>
</dbReference>
<dbReference type="InterPro" id="IPR036852">
    <property type="entry name" value="Peptidase_S8/S53_dom_sf"/>
</dbReference>
<feature type="active site" description="Charge relay system" evidence="5">
    <location>
        <position position="401"/>
    </location>
</feature>
<evidence type="ECO:0000259" key="7">
    <source>
        <dbReference type="Pfam" id="PF00082"/>
    </source>
</evidence>
<dbReference type="AlphaFoldDB" id="A0A5B8VF92"/>
<dbReference type="Gene3D" id="3.40.50.200">
    <property type="entry name" value="Peptidase S8/S53 domain"/>
    <property type="match status" value="1"/>
</dbReference>
<feature type="active site" description="Charge relay system" evidence="5">
    <location>
        <position position="225"/>
    </location>
</feature>
<dbReference type="SUPFAM" id="SSF52743">
    <property type="entry name" value="Subtilisin-like"/>
    <property type="match status" value="1"/>
</dbReference>
<evidence type="ECO:0000256" key="6">
    <source>
        <dbReference type="SAM" id="SignalP"/>
    </source>
</evidence>
<dbReference type="Proteomes" id="UP000321533">
    <property type="component" value="Chromosome"/>
</dbReference>
<proteinExistence type="inferred from homology"/>
<evidence type="ECO:0000256" key="3">
    <source>
        <dbReference type="ARBA" id="ARBA00022801"/>
    </source>
</evidence>
<dbReference type="GO" id="GO:0006508">
    <property type="term" value="P:proteolysis"/>
    <property type="evidence" value="ECO:0007669"/>
    <property type="project" value="UniProtKB-KW"/>
</dbReference>
<dbReference type="EMBL" id="CP042435">
    <property type="protein sequence ID" value="QEC69765.1"/>
    <property type="molecule type" value="Genomic_DNA"/>
</dbReference>
<dbReference type="PANTHER" id="PTHR43806">
    <property type="entry name" value="PEPTIDASE S8"/>
    <property type="match status" value="1"/>
</dbReference>
<dbReference type="InterPro" id="IPR015500">
    <property type="entry name" value="Peptidase_S8_subtilisin-rel"/>
</dbReference>
<dbReference type="KEGG" id="pgin:FRZ67_21595"/>
<keyword evidence="6" id="KW-0732">Signal</keyword>
<feature type="domain" description="Peptidase S8/S53" evidence="7">
    <location>
        <begin position="176"/>
        <end position="447"/>
    </location>
</feature>
<reference evidence="8 9" key="1">
    <citation type="journal article" date="2016" name="Int. J. Syst. Evol. Microbiol.">
        <title>Panacibacter ginsenosidivorans gen. nov., sp. nov., with ginsenoside converting activity isolated from soil of a ginseng field.</title>
        <authorList>
            <person name="Siddiqi M.Z."/>
            <person name="Muhammad Shafi S."/>
            <person name="Choi K.D."/>
            <person name="Im W.T."/>
        </authorList>
    </citation>
    <scope>NUCLEOTIDE SEQUENCE [LARGE SCALE GENOMIC DNA]</scope>
    <source>
        <strain evidence="8 9">Gsoil1550</strain>
    </source>
</reference>
<dbReference type="GO" id="GO:0004252">
    <property type="term" value="F:serine-type endopeptidase activity"/>
    <property type="evidence" value="ECO:0007669"/>
    <property type="project" value="UniProtKB-UniRule"/>
</dbReference>
<accession>A0A5B8VF92</accession>
<evidence type="ECO:0000313" key="8">
    <source>
        <dbReference type="EMBL" id="QEC69765.1"/>
    </source>
</evidence>
<name>A0A5B8VF92_9BACT</name>
<dbReference type="PROSITE" id="PS51892">
    <property type="entry name" value="SUBTILASE"/>
    <property type="match status" value="1"/>
</dbReference>
<sequence>MRVFSIAMILCLCSTQLVAQYSKWIIQFTDKNNSPYSLNDPTAYLSQKAIDRRTKQHIVIDSSDLPVNPIYIEQVLAKGNVTYLSQAKWLNQILIYCKDNNTITAINQLPFVKKSQAIGLFKTTEPIKEKTEDEIKELDVSSFTASTMQDTLDYGNAYNQVHIHNGEFLHNKGYTGDGITIAILDGGFYQYDNLQAFDSARLQNRILGVEDFVDFDNSVTEDNSHGMFCLSTIAANVPGKMVGTAPHASFWLMRTENVFSEYPIEEHNWVAAAAFADSAGADIISSSLGYYLFDDPTFNHSYADFYKNSTVVSKGATMAAQKGMIVTNSAGNEGNNSWKYLIFPADADSVCTVGAVDNNGIIASFSSYGYPGKVKPNIVSVGSGTVIWGTNNVPATGSGTSFSNPNINGLIACLWQAFPADDNMTILNAVYESADKYNNPDNRYGFGIPNMKEAYVILKKKQNIELYGNEWLFASPDPFTSRIDVKVIAQQEGTITLSLIDKDGNTIQSLALNAEAQEIYDTSFTGLDNLPPGNYNVQYKDNENTRTVVLKKNGIIMKDWLVVAPVPFNNQLTVYLKAPETGKANIRLIDVAGRIITSTTMNVQLNYYYTIPFNNIAILPEGVYFVQYIGATKKTVKVLK</sequence>
<comment type="similarity">
    <text evidence="1 5">Belongs to the peptidase S8 family.</text>
</comment>
<feature type="active site" description="Charge relay system" evidence="5">
    <location>
        <position position="185"/>
    </location>
</feature>
<feature type="chain" id="PRO_5022976746" evidence="6">
    <location>
        <begin position="20"/>
        <end position="640"/>
    </location>
</feature>
<keyword evidence="2 5" id="KW-0645">Protease</keyword>
<keyword evidence="3 5" id="KW-0378">Hydrolase</keyword>
<dbReference type="RefSeq" id="WP_147192641.1">
    <property type="nucleotide sequence ID" value="NZ_CP042435.1"/>
</dbReference>